<keyword evidence="2 3" id="KW-0067">ATP-binding</keyword>
<feature type="transmembrane region" description="Helical" evidence="5">
    <location>
        <begin position="82"/>
        <end position="104"/>
    </location>
</feature>
<keyword evidence="5" id="KW-0812">Transmembrane</keyword>
<dbReference type="Gene3D" id="3.30.200.20">
    <property type="entry name" value="Phosphorylase Kinase, domain 1"/>
    <property type="match status" value="1"/>
</dbReference>
<feature type="transmembrane region" description="Helical" evidence="5">
    <location>
        <begin position="207"/>
        <end position="226"/>
    </location>
</feature>
<dbReference type="PROSITE" id="PS00108">
    <property type="entry name" value="PROTEIN_KINASE_ST"/>
    <property type="match status" value="1"/>
</dbReference>
<dbReference type="EMBL" id="MBDN02000408">
    <property type="protein sequence ID" value="RLN75551.1"/>
    <property type="molecule type" value="Genomic_DNA"/>
</dbReference>
<proteinExistence type="predicted"/>
<dbReference type="InterPro" id="IPR000719">
    <property type="entry name" value="Prot_kinase_dom"/>
</dbReference>
<evidence type="ECO:0000256" key="2">
    <source>
        <dbReference type="ARBA" id="ARBA00022840"/>
    </source>
</evidence>
<evidence type="ECO:0000259" key="6">
    <source>
        <dbReference type="PROSITE" id="PS50011"/>
    </source>
</evidence>
<dbReference type="InterPro" id="IPR051681">
    <property type="entry name" value="Ser/Thr_Kinases-Pseudokinases"/>
</dbReference>
<organism evidence="7 8">
    <name type="scientific">Phytophthora kernoviae</name>
    <dbReference type="NCBI Taxonomy" id="325452"/>
    <lineage>
        <taxon>Eukaryota</taxon>
        <taxon>Sar</taxon>
        <taxon>Stramenopiles</taxon>
        <taxon>Oomycota</taxon>
        <taxon>Peronosporomycetes</taxon>
        <taxon>Peronosporales</taxon>
        <taxon>Peronosporaceae</taxon>
        <taxon>Phytophthora</taxon>
    </lineage>
</organism>
<dbReference type="STRING" id="325452.A0A421GFK3"/>
<dbReference type="SUPFAM" id="SSF56112">
    <property type="entry name" value="Protein kinase-like (PK-like)"/>
    <property type="match status" value="1"/>
</dbReference>
<dbReference type="Pfam" id="PF00069">
    <property type="entry name" value="Pkinase"/>
    <property type="match status" value="1"/>
</dbReference>
<protein>
    <recommendedName>
        <fullName evidence="6">Protein kinase domain-containing protein</fullName>
    </recommendedName>
</protein>
<dbReference type="PROSITE" id="PS50011">
    <property type="entry name" value="PROTEIN_KINASE_DOM"/>
    <property type="match status" value="1"/>
</dbReference>
<comment type="caution">
    <text evidence="7">The sequence shown here is derived from an EMBL/GenBank/DDBJ whole genome shotgun (WGS) entry which is preliminary data.</text>
</comment>
<evidence type="ECO:0000256" key="4">
    <source>
        <dbReference type="SAM" id="MobiDB-lite"/>
    </source>
</evidence>
<feature type="transmembrane region" description="Helical" evidence="5">
    <location>
        <begin position="116"/>
        <end position="135"/>
    </location>
</feature>
<gene>
    <name evidence="7" type="ORF">BBO99_00008245</name>
</gene>
<evidence type="ECO:0000313" key="7">
    <source>
        <dbReference type="EMBL" id="RLN75551.1"/>
    </source>
</evidence>
<dbReference type="AlphaFoldDB" id="A0A421GFK3"/>
<feature type="compositionally biased region" description="Acidic residues" evidence="4">
    <location>
        <begin position="462"/>
        <end position="473"/>
    </location>
</feature>
<dbReference type="GO" id="GO:0005524">
    <property type="term" value="F:ATP binding"/>
    <property type="evidence" value="ECO:0007669"/>
    <property type="project" value="UniProtKB-UniRule"/>
</dbReference>
<dbReference type="PANTHER" id="PTHR44329">
    <property type="entry name" value="SERINE/THREONINE-PROTEIN KINASE TNNI3K-RELATED"/>
    <property type="match status" value="1"/>
</dbReference>
<keyword evidence="5" id="KW-0472">Membrane</keyword>
<evidence type="ECO:0000313" key="8">
    <source>
        <dbReference type="Proteomes" id="UP000285624"/>
    </source>
</evidence>
<feature type="transmembrane region" description="Helical" evidence="5">
    <location>
        <begin position="52"/>
        <end position="76"/>
    </location>
</feature>
<feature type="domain" description="Protein kinase" evidence="6">
    <location>
        <begin position="279"/>
        <end position="579"/>
    </location>
</feature>
<dbReference type="PANTHER" id="PTHR44329:SF289">
    <property type="entry name" value="SERINE_THREONINE-PROTEIN KINASE VIK"/>
    <property type="match status" value="1"/>
</dbReference>
<dbReference type="GO" id="GO:0004674">
    <property type="term" value="F:protein serine/threonine kinase activity"/>
    <property type="evidence" value="ECO:0007669"/>
    <property type="project" value="TreeGrafter"/>
</dbReference>
<feature type="region of interest" description="Disordered" evidence="4">
    <location>
        <begin position="455"/>
        <end position="496"/>
    </location>
</feature>
<name>A0A421GFK3_9STRA</name>
<evidence type="ECO:0000256" key="1">
    <source>
        <dbReference type="ARBA" id="ARBA00022741"/>
    </source>
</evidence>
<feature type="binding site" evidence="3">
    <location>
        <position position="307"/>
    </location>
    <ligand>
        <name>ATP</name>
        <dbReference type="ChEBI" id="CHEBI:30616"/>
    </ligand>
</feature>
<feature type="transmembrane region" description="Helical" evidence="5">
    <location>
        <begin position="147"/>
        <end position="165"/>
    </location>
</feature>
<dbReference type="InterPro" id="IPR008271">
    <property type="entry name" value="Ser/Thr_kinase_AS"/>
</dbReference>
<dbReference type="Proteomes" id="UP000285624">
    <property type="component" value="Unassembled WGS sequence"/>
</dbReference>
<keyword evidence="5" id="KW-1133">Transmembrane helix</keyword>
<feature type="transmembrane region" description="Helical" evidence="5">
    <location>
        <begin position="177"/>
        <end position="195"/>
    </location>
</feature>
<dbReference type="InterPro" id="IPR011009">
    <property type="entry name" value="Kinase-like_dom_sf"/>
</dbReference>
<dbReference type="Gene3D" id="1.10.510.10">
    <property type="entry name" value="Transferase(Phosphotransferase) domain 1"/>
    <property type="match status" value="1"/>
</dbReference>
<evidence type="ECO:0000256" key="5">
    <source>
        <dbReference type="SAM" id="Phobius"/>
    </source>
</evidence>
<reference evidence="7 8" key="1">
    <citation type="journal article" date="2019" name="Mol. Plant Pathol.">
        <title>Genome sequencing of oomycete isolates from Chile supports the New Zealand origin of Phytophthora kernoviae and makes available the first Nothophytophthora sp. genome.</title>
        <authorList>
            <person name="Studholme D.J."/>
            <person name="Panda P."/>
            <person name="Sanfuentes Von Stowasser E."/>
            <person name="Gonzalez M."/>
            <person name="Hill R."/>
            <person name="Sambles C."/>
            <person name="Grant M."/>
            <person name="Williams N.M."/>
            <person name="McDougal R.L."/>
        </authorList>
    </citation>
    <scope>NUCLEOTIDE SEQUENCE [LARGE SCALE GENOMIC DNA]</scope>
    <source>
        <strain evidence="7">Chile4</strain>
    </source>
</reference>
<sequence>MRPTLAFVLAGFMTIWLLCVGLLWHMHVNRTGALKGDAAAAKRTILPTFKPVLIVLCFVNSGFILFLVVTLTTGFYDASVPPLIFEVFYSGRQFMFVFVLVLMFQKSLSLPAIQRSVVISLVLSSYSMIYVHLTLTYGDKKLSFNELQVVHSPLMVPFVYAFVWPPSRATKRTIRELCAVTLIYFMLSVVYMLLLKSPKNSQIARPFLFMMLTWVALCPLVIWRVLKADTEYWRGMGQQACVLQHSFQRQNRLRERISSEGLHVLIEIHRKYVIDFAYLDIGHQLGVGTSSIVFQGILKAKSHVAVKAYTPSSCSESVVAAFSHEAATCSVLNHPNIVKFHGISVAPPTICLLFELCQGNLEDMLRDQARRQNNHPARQQMLISVGYMLDAARAVAYLHSFSPAFIHRDIKPSNFLVDAECNVKLTDLGESRCVNEGMLGPGLTEMAKMATLEEKGLAGDGGGDDDDDDDDELTFSPLGTTLSHIDSPGSNDLENGSAEYAAPEIIRGKGTLYSYGEAADVYSLGLTMWDILNPSADAHPGTVRDPSRVPDGVLHGSAILVSVLQQSKSSLLWRMPKKN</sequence>
<feature type="compositionally biased region" description="Polar residues" evidence="4">
    <location>
        <begin position="477"/>
        <end position="494"/>
    </location>
</feature>
<accession>A0A421GFK3</accession>
<evidence type="ECO:0000256" key="3">
    <source>
        <dbReference type="PROSITE-ProRule" id="PRU10141"/>
    </source>
</evidence>
<dbReference type="PROSITE" id="PS00107">
    <property type="entry name" value="PROTEIN_KINASE_ATP"/>
    <property type="match status" value="1"/>
</dbReference>
<feature type="transmembrane region" description="Helical" evidence="5">
    <location>
        <begin position="6"/>
        <end position="25"/>
    </location>
</feature>
<dbReference type="InterPro" id="IPR017441">
    <property type="entry name" value="Protein_kinase_ATP_BS"/>
</dbReference>
<keyword evidence="8" id="KW-1185">Reference proteome</keyword>
<dbReference type="SMART" id="SM00220">
    <property type="entry name" value="S_TKc"/>
    <property type="match status" value="1"/>
</dbReference>
<keyword evidence="1 3" id="KW-0547">Nucleotide-binding</keyword>